<dbReference type="Proteomes" id="UP001597380">
    <property type="component" value="Unassembled WGS sequence"/>
</dbReference>
<feature type="binding site" evidence="8">
    <location>
        <position position="112"/>
    </location>
    <ligand>
        <name>GTP</name>
        <dbReference type="ChEBI" id="CHEBI:37565"/>
    </ligand>
</feature>
<comment type="domain">
    <text evidence="8">The N-terminal domain determines nucleotide recognition and specific binding, while the C-terminal domain determines the specific binding to the target protein.</text>
</comment>
<dbReference type="GO" id="GO:0016779">
    <property type="term" value="F:nucleotidyltransferase activity"/>
    <property type="evidence" value="ECO:0007669"/>
    <property type="project" value="UniProtKB-KW"/>
</dbReference>
<gene>
    <name evidence="8" type="primary">mobA</name>
    <name evidence="10" type="ORF">ACFSJ3_13675</name>
</gene>
<protein>
    <recommendedName>
        <fullName evidence="8">Molybdenum cofactor guanylyltransferase</fullName>
        <shortName evidence="8">MoCo guanylyltransferase</shortName>
        <ecNumber evidence="8">2.7.7.77</ecNumber>
    </recommendedName>
    <alternativeName>
        <fullName evidence="8">GTP:molybdopterin guanylyltransferase</fullName>
    </alternativeName>
    <alternativeName>
        <fullName evidence="8">Mo-MPT guanylyltransferase</fullName>
    </alternativeName>
    <alternativeName>
        <fullName evidence="8">Molybdopterin guanylyltransferase</fullName>
    </alternativeName>
    <alternativeName>
        <fullName evidence="8">Molybdopterin-guanine dinucleotide synthase</fullName>
        <shortName evidence="8">MGD synthase</shortName>
    </alternativeName>
</protein>
<keyword evidence="4 8" id="KW-0547">Nucleotide-binding</keyword>
<dbReference type="InterPro" id="IPR029044">
    <property type="entry name" value="Nucleotide-diphossugar_trans"/>
</dbReference>
<organism evidence="10 11">
    <name type="scientific">Corallincola platygyrae</name>
    <dbReference type="NCBI Taxonomy" id="1193278"/>
    <lineage>
        <taxon>Bacteria</taxon>
        <taxon>Pseudomonadati</taxon>
        <taxon>Pseudomonadota</taxon>
        <taxon>Gammaproteobacteria</taxon>
        <taxon>Alteromonadales</taxon>
        <taxon>Psychromonadaceae</taxon>
        <taxon>Corallincola</taxon>
    </lineage>
</organism>
<accession>A0ABW4XNA4</accession>
<comment type="subcellular location">
    <subcellularLocation>
        <location evidence="8">Cytoplasm</location>
    </subcellularLocation>
</comment>
<dbReference type="Gene3D" id="3.90.550.10">
    <property type="entry name" value="Spore Coat Polysaccharide Biosynthesis Protein SpsA, Chain A"/>
    <property type="match status" value="1"/>
</dbReference>
<evidence type="ECO:0000256" key="5">
    <source>
        <dbReference type="ARBA" id="ARBA00022842"/>
    </source>
</evidence>
<dbReference type="EMBL" id="JBHUHT010000015">
    <property type="protein sequence ID" value="MFD2097041.1"/>
    <property type="molecule type" value="Genomic_DNA"/>
</dbReference>
<keyword evidence="6 8" id="KW-0342">GTP-binding</keyword>
<keyword evidence="1 8" id="KW-0963">Cytoplasm</keyword>
<dbReference type="SUPFAM" id="SSF53448">
    <property type="entry name" value="Nucleotide-diphospho-sugar transferases"/>
    <property type="match status" value="1"/>
</dbReference>
<feature type="domain" description="MobA-like NTP transferase" evidence="9">
    <location>
        <begin position="23"/>
        <end position="156"/>
    </location>
</feature>
<sequence length="211" mass="23340">MTDTNKTDRHTIDINALGKKTIGIVLAGGRSSRMGTDKALLALNGQTLLQQSIDRLQQAGCQQVYVSGDYPGTLSVPDQSANRGPLAGLQAVLKDERIQQCQGQALVVIPVDMPTLPAIEIKRVVEHREDFVAFKKSFFPLKLKLNTHLVQVVDDLLANEDRRLHSIKALLEHLSTLWLPLPEQASLFANVNTPEQWRALLRHKSAQAPSK</sequence>
<proteinExistence type="inferred from homology"/>
<dbReference type="InterPro" id="IPR013482">
    <property type="entry name" value="Molybde_CF_guanTrfase"/>
</dbReference>
<dbReference type="PANTHER" id="PTHR19136">
    <property type="entry name" value="MOLYBDENUM COFACTOR GUANYLYLTRANSFERASE"/>
    <property type="match status" value="1"/>
</dbReference>
<feature type="binding site" evidence="8">
    <location>
        <position position="78"/>
    </location>
    <ligand>
        <name>GTP</name>
        <dbReference type="ChEBI" id="CHEBI:37565"/>
    </ligand>
</feature>
<dbReference type="RefSeq" id="WP_345339619.1">
    <property type="nucleotide sequence ID" value="NZ_BAABLI010000010.1"/>
</dbReference>
<keyword evidence="5 8" id="KW-0460">Magnesium</keyword>
<comment type="catalytic activity">
    <reaction evidence="8">
        <text>Mo-molybdopterin + GTP + H(+) = Mo-molybdopterin guanine dinucleotide + diphosphate</text>
        <dbReference type="Rhea" id="RHEA:34243"/>
        <dbReference type="ChEBI" id="CHEBI:15378"/>
        <dbReference type="ChEBI" id="CHEBI:33019"/>
        <dbReference type="ChEBI" id="CHEBI:37565"/>
        <dbReference type="ChEBI" id="CHEBI:71302"/>
        <dbReference type="ChEBI" id="CHEBI:71310"/>
        <dbReference type="EC" id="2.7.7.77"/>
    </reaction>
</comment>
<evidence type="ECO:0000256" key="1">
    <source>
        <dbReference type="ARBA" id="ARBA00022490"/>
    </source>
</evidence>
<keyword evidence="10" id="KW-0548">Nucleotidyltransferase</keyword>
<feature type="binding site" evidence="8">
    <location>
        <begin position="26"/>
        <end position="28"/>
    </location>
    <ligand>
        <name>GTP</name>
        <dbReference type="ChEBI" id="CHEBI:37565"/>
    </ligand>
</feature>
<comment type="subunit">
    <text evidence="8">Monomer.</text>
</comment>
<evidence type="ECO:0000256" key="6">
    <source>
        <dbReference type="ARBA" id="ARBA00023134"/>
    </source>
</evidence>
<dbReference type="EC" id="2.7.7.77" evidence="8"/>
<keyword evidence="7 8" id="KW-0501">Molybdenum cofactor biosynthesis</keyword>
<comment type="caution">
    <text evidence="10">The sequence shown here is derived from an EMBL/GenBank/DDBJ whole genome shotgun (WGS) entry which is preliminary data.</text>
</comment>
<dbReference type="Pfam" id="PF12804">
    <property type="entry name" value="NTP_transf_3"/>
    <property type="match status" value="1"/>
</dbReference>
<reference evidence="11" key="1">
    <citation type="journal article" date="2019" name="Int. J. Syst. Evol. Microbiol.">
        <title>The Global Catalogue of Microorganisms (GCM) 10K type strain sequencing project: providing services to taxonomists for standard genome sequencing and annotation.</title>
        <authorList>
            <consortium name="The Broad Institute Genomics Platform"/>
            <consortium name="The Broad Institute Genome Sequencing Center for Infectious Disease"/>
            <person name="Wu L."/>
            <person name="Ma J."/>
        </authorList>
    </citation>
    <scope>NUCLEOTIDE SEQUENCE [LARGE SCALE GENOMIC DNA]</scope>
    <source>
        <strain evidence="11">CGMCC 1.10992</strain>
    </source>
</reference>
<evidence type="ECO:0000313" key="11">
    <source>
        <dbReference type="Proteomes" id="UP001597380"/>
    </source>
</evidence>
<evidence type="ECO:0000259" key="9">
    <source>
        <dbReference type="Pfam" id="PF12804"/>
    </source>
</evidence>
<feature type="binding site" evidence="8">
    <location>
        <position position="112"/>
    </location>
    <ligand>
        <name>Mg(2+)</name>
        <dbReference type="ChEBI" id="CHEBI:18420"/>
    </ligand>
</feature>
<keyword evidence="11" id="KW-1185">Reference proteome</keyword>
<evidence type="ECO:0000256" key="3">
    <source>
        <dbReference type="ARBA" id="ARBA00022723"/>
    </source>
</evidence>
<dbReference type="InterPro" id="IPR025877">
    <property type="entry name" value="MobA-like_NTP_Trfase"/>
</dbReference>
<evidence type="ECO:0000256" key="7">
    <source>
        <dbReference type="ARBA" id="ARBA00023150"/>
    </source>
</evidence>
<evidence type="ECO:0000256" key="4">
    <source>
        <dbReference type="ARBA" id="ARBA00022741"/>
    </source>
</evidence>
<dbReference type="CDD" id="cd02503">
    <property type="entry name" value="MobA"/>
    <property type="match status" value="1"/>
</dbReference>
<feature type="binding site" evidence="8">
    <location>
        <position position="38"/>
    </location>
    <ligand>
        <name>GTP</name>
        <dbReference type="ChEBI" id="CHEBI:37565"/>
    </ligand>
</feature>
<comment type="similarity">
    <text evidence="8">Belongs to the MobA family.</text>
</comment>
<keyword evidence="3 8" id="KW-0479">Metal-binding</keyword>
<evidence type="ECO:0000313" key="10">
    <source>
        <dbReference type="EMBL" id="MFD2097041.1"/>
    </source>
</evidence>
<comment type="caution">
    <text evidence="8">Lacks conserved residue(s) required for the propagation of feature annotation.</text>
</comment>
<evidence type="ECO:0000256" key="2">
    <source>
        <dbReference type="ARBA" id="ARBA00022679"/>
    </source>
</evidence>
<evidence type="ECO:0000256" key="8">
    <source>
        <dbReference type="HAMAP-Rule" id="MF_00316"/>
    </source>
</evidence>
<comment type="cofactor">
    <cofactor evidence="8">
        <name>Mg(2+)</name>
        <dbReference type="ChEBI" id="CHEBI:18420"/>
    </cofactor>
</comment>
<name>A0ABW4XNA4_9GAMM</name>
<keyword evidence="2 8" id="KW-0808">Transferase</keyword>
<comment type="function">
    <text evidence="8">Transfers a GMP moiety from GTP to Mo-molybdopterin (Mo-MPT) cofactor (Moco or molybdenum cofactor) to form Mo-molybdopterin guanine dinucleotide (Mo-MGD) cofactor.</text>
</comment>
<dbReference type="HAMAP" id="MF_00316">
    <property type="entry name" value="MobA"/>
    <property type="match status" value="1"/>
</dbReference>
<dbReference type="PANTHER" id="PTHR19136:SF81">
    <property type="entry name" value="MOLYBDENUM COFACTOR GUANYLYLTRANSFERASE"/>
    <property type="match status" value="1"/>
</dbReference>